<dbReference type="Gene3D" id="1.10.472.10">
    <property type="entry name" value="Cyclin-like"/>
    <property type="match status" value="2"/>
</dbReference>
<evidence type="ECO:0000256" key="5">
    <source>
        <dbReference type="RuleBase" id="RU000383"/>
    </source>
</evidence>
<keyword evidence="4" id="KW-0131">Cell cycle</keyword>
<dbReference type="EnsemblPlants" id="Zm00001eb339350_T004">
    <property type="protein sequence ID" value="Zm00001eb339350_P004"/>
    <property type="gene ID" value="Zm00001eb339350"/>
</dbReference>
<keyword evidence="3 5" id="KW-0195">Cyclin</keyword>
<dbReference type="Gramene" id="Zm00001eb339350_T004">
    <property type="protein sequence ID" value="Zm00001eb339350_P004"/>
    <property type="gene ID" value="Zm00001eb339350"/>
</dbReference>
<feature type="region of interest" description="Disordered" evidence="6">
    <location>
        <begin position="1"/>
        <end position="35"/>
    </location>
</feature>
<feature type="domain" description="Cyclin-like" evidence="7">
    <location>
        <begin position="395"/>
        <end position="483"/>
    </location>
</feature>
<evidence type="ECO:0000256" key="2">
    <source>
        <dbReference type="ARBA" id="ARBA00022618"/>
    </source>
</evidence>
<evidence type="ECO:0000256" key="6">
    <source>
        <dbReference type="SAM" id="MobiDB-lite"/>
    </source>
</evidence>
<organism evidence="9">
    <name type="scientific">Zea mays</name>
    <name type="common">Maize</name>
    <dbReference type="NCBI Taxonomy" id="4577"/>
    <lineage>
        <taxon>Eukaryota</taxon>
        <taxon>Viridiplantae</taxon>
        <taxon>Streptophyta</taxon>
        <taxon>Embryophyta</taxon>
        <taxon>Tracheophyta</taxon>
        <taxon>Spermatophyta</taxon>
        <taxon>Magnoliopsida</taxon>
        <taxon>Liliopsida</taxon>
        <taxon>Poales</taxon>
        <taxon>Poaceae</taxon>
        <taxon>PACMAD clade</taxon>
        <taxon>Panicoideae</taxon>
        <taxon>Andropogonodae</taxon>
        <taxon>Andropogoneae</taxon>
        <taxon>Tripsacinae</taxon>
        <taxon>Zea</taxon>
    </lineage>
</organism>
<accession>C4IYF2</accession>
<evidence type="ECO:0000256" key="3">
    <source>
        <dbReference type="ARBA" id="ARBA00023127"/>
    </source>
</evidence>
<evidence type="ECO:0000313" key="11">
    <source>
        <dbReference type="Proteomes" id="UP000007305"/>
    </source>
</evidence>
<dbReference type="Proteomes" id="UP000007305">
    <property type="component" value="Chromosome 8"/>
</dbReference>
<dbReference type="FunFam" id="1.10.472.10:FF:000167">
    <property type="entry name" value="Mitotic cyclin 6"/>
    <property type="match status" value="1"/>
</dbReference>
<dbReference type="PANTHER" id="PTHR10177">
    <property type="entry name" value="CYCLINS"/>
    <property type="match status" value="1"/>
</dbReference>
<dbReference type="SMART" id="SM01332">
    <property type="entry name" value="Cyclin_C"/>
    <property type="match status" value="1"/>
</dbReference>
<dbReference type="Pfam" id="PF02984">
    <property type="entry name" value="Cyclin_C"/>
    <property type="match status" value="1"/>
</dbReference>
<dbReference type="InterPro" id="IPR048258">
    <property type="entry name" value="Cyclins_cyclin-box"/>
</dbReference>
<dbReference type="SUPFAM" id="SSF47954">
    <property type="entry name" value="Cyclin-like"/>
    <property type="match status" value="2"/>
</dbReference>
<evidence type="ECO:0000259" key="8">
    <source>
        <dbReference type="SMART" id="SM01332"/>
    </source>
</evidence>
<dbReference type="FunFam" id="1.10.472.10:FF:000013">
    <property type="entry name" value="Cyclin A1"/>
    <property type="match status" value="1"/>
</dbReference>
<gene>
    <name evidence="10" type="primary">LOC542336</name>
</gene>
<sequence length="527" mass="58038">MSTHAASRRSSSSSAVAKRPAIAEGATKAAGPGPTAAQAKKRTALVNITNVAAPGARVAAVGKVAPPVTGAYLISGGSRQRFEITCPFCSNSNLMQKLNPATSGAPLKKPSLANARTIRGSAAKSASIKPAPPVSRHDSSSEQKHNVLVPTTVHVPSRAPALVPYSSFVSPGRSRDSVSTDETMSTCDSMKSPDFEYIDNGGCSMLASLQRRADEHLRTSEDRDVEENKWKKNGPAPMEIDSICEVDSNLEDPQLCAALASDIYMHLREAEMKKRPSTDFMKTIQKDVNPSMRAILIDWLVEVAEEYRLAPDTLYLTVNYIDRYLSGNEINRQRLQLLGVACMLIAAKYEEICAPQVEEFCYITDNTYFRDEVLEMEASVLNYLKFEMTAPTAKCFLRRFARSAQACDEDPALHLEFLANYIAELSLLEYSLLSYPPSLIAASAIFLARFVLQPTKYPWNSTLAHYTQYKPSELSECVKTLHRLSSVGPGSNLPAIREKYSQHKYKFVAKKQCPPQIPAEFFRDAAC</sequence>
<dbReference type="PROSITE" id="PS00292">
    <property type="entry name" value="CYCLINS"/>
    <property type="match status" value="1"/>
</dbReference>
<dbReference type="OrthoDB" id="5590282at2759"/>
<dbReference type="AlphaFoldDB" id="C4IYF2"/>
<evidence type="ECO:0000313" key="9">
    <source>
        <dbReference type="EMBL" id="ACR33952.1"/>
    </source>
</evidence>
<dbReference type="InterPro" id="IPR013763">
    <property type="entry name" value="Cyclin-like_dom"/>
</dbReference>
<feature type="region of interest" description="Disordered" evidence="6">
    <location>
        <begin position="119"/>
        <end position="143"/>
    </location>
</feature>
<dbReference type="GO" id="GO:0016538">
    <property type="term" value="F:cyclin-dependent protein serine/threonine kinase regulator activity"/>
    <property type="evidence" value="ECO:0007669"/>
    <property type="project" value="InterPro"/>
</dbReference>
<reference evidence="10" key="4">
    <citation type="submission" date="2021-05" db="UniProtKB">
        <authorList>
            <consortium name="EnsemblPlants"/>
        </authorList>
    </citation>
    <scope>IDENTIFICATION</scope>
    <source>
        <strain evidence="10">cv. B73</strain>
    </source>
</reference>
<dbReference type="SMART" id="SM00385">
    <property type="entry name" value="CYCLIN"/>
    <property type="match status" value="2"/>
</dbReference>
<evidence type="ECO:0000259" key="7">
    <source>
        <dbReference type="SMART" id="SM00385"/>
    </source>
</evidence>
<feature type="domain" description="Cyclin C-terminal" evidence="8">
    <location>
        <begin position="391"/>
        <end position="514"/>
    </location>
</feature>
<name>C4IYF2_MAIZE</name>
<protein>
    <submittedName>
        <fullName evidence="9 10">Uncharacterized protein</fullName>
    </submittedName>
</protein>
<evidence type="ECO:0000313" key="10">
    <source>
        <dbReference type="EnsemblPlants" id="Zm00001eb339350_P004"/>
    </source>
</evidence>
<reference evidence="11" key="2">
    <citation type="journal article" date="2009" name="Science">
        <title>The B73 maize genome: complexity, diversity, and dynamics.</title>
        <authorList>
            <person name="Schnable P.S."/>
            <person name="Ware D."/>
            <person name="Fulton R.S."/>
            <person name="Stein J.C."/>
            <person name="Wei F."/>
            <person name="Pasternak S."/>
            <person name="Liang C."/>
            <person name="Zhang J."/>
            <person name="Fulton L."/>
            <person name="Graves T.A."/>
            <person name="Minx P."/>
            <person name="Reily A.D."/>
            <person name="Courtney L."/>
            <person name="Kruchowski S.S."/>
            <person name="Tomlinson C."/>
            <person name="Strong C."/>
            <person name="Delehaunty K."/>
            <person name="Fronick C."/>
            <person name="Courtney B."/>
            <person name="Rock S.M."/>
            <person name="Belter E."/>
            <person name="Du F."/>
            <person name="Kim K."/>
            <person name="Abbott R.M."/>
            <person name="Cotton M."/>
            <person name="Levy A."/>
            <person name="Marchetto P."/>
            <person name="Ochoa K."/>
            <person name="Jackson S.M."/>
            <person name="Gillam B."/>
            <person name="Chen W."/>
            <person name="Yan L."/>
            <person name="Higginbotham J."/>
            <person name="Cardenas M."/>
            <person name="Waligorski J."/>
            <person name="Applebaum E."/>
            <person name="Phelps L."/>
            <person name="Falcone J."/>
            <person name="Kanchi K."/>
            <person name="Thane T."/>
            <person name="Scimone A."/>
            <person name="Thane N."/>
            <person name="Henke J."/>
            <person name="Wang T."/>
            <person name="Ruppert J."/>
            <person name="Shah N."/>
            <person name="Rotter K."/>
            <person name="Hodges J."/>
            <person name="Ingenthron E."/>
            <person name="Cordes M."/>
            <person name="Kohlberg S."/>
            <person name="Sgro J."/>
            <person name="Delgado B."/>
            <person name="Mead K."/>
            <person name="Chinwalla A."/>
            <person name="Leonard S."/>
            <person name="Crouse K."/>
            <person name="Collura K."/>
            <person name="Kudrna D."/>
            <person name="Currie J."/>
            <person name="He R."/>
            <person name="Angelova A."/>
            <person name="Rajasekar S."/>
            <person name="Mueller T."/>
            <person name="Lomeli R."/>
            <person name="Scara G."/>
            <person name="Ko A."/>
            <person name="Delaney K."/>
            <person name="Wissotski M."/>
            <person name="Lopez G."/>
            <person name="Campos D."/>
            <person name="Braidotti M."/>
            <person name="Ashley E."/>
            <person name="Golser W."/>
            <person name="Kim H."/>
            <person name="Lee S."/>
            <person name="Lin J."/>
            <person name="Dujmic Z."/>
            <person name="Kim W."/>
            <person name="Talag J."/>
            <person name="Zuccolo A."/>
            <person name="Fan C."/>
            <person name="Sebastian A."/>
            <person name="Kramer M."/>
            <person name="Spiegel L."/>
            <person name="Nascimento L."/>
            <person name="Zutavern T."/>
            <person name="Miller B."/>
            <person name="Ambroise C."/>
            <person name="Muller S."/>
            <person name="Spooner W."/>
            <person name="Narechania A."/>
            <person name="Ren L."/>
            <person name="Wei S."/>
            <person name="Kumari S."/>
            <person name="Faga B."/>
            <person name="Levy M.J."/>
            <person name="McMahan L."/>
            <person name="Van Buren P."/>
            <person name="Vaughn M.W."/>
            <person name="Ying K."/>
            <person name="Yeh C.-T."/>
            <person name="Emrich S.J."/>
            <person name="Jia Y."/>
            <person name="Kalyanaraman A."/>
            <person name="Hsia A.-P."/>
            <person name="Barbazuk W.B."/>
            <person name="Baucom R.S."/>
            <person name="Brutnell T.P."/>
            <person name="Carpita N.C."/>
            <person name="Chaparro C."/>
            <person name="Chia J.-M."/>
            <person name="Deragon J.-M."/>
            <person name="Estill J.C."/>
            <person name="Fu Y."/>
            <person name="Jeddeloh J.A."/>
            <person name="Han Y."/>
            <person name="Lee H."/>
            <person name="Li P."/>
            <person name="Lisch D.R."/>
            <person name="Liu S."/>
            <person name="Liu Z."/>
            <person name="Nagel D.H."/>
            <person name="McCann M.C."/>
            <person name="SanMiguel P."/>
            <person name="Myers A.M."/>
            <person name="Nettleton D."/>
            <person name="Nguyen J."/>
            <person name="Penning B.W."/>
            <person name="Ponnala L."/>
            <person name="Schneider K.L."/>
            <person name="Schwartz D.C."/>
            <person name="Sharma A."/>
            <person name="Soderlund C."/>
            <person name="Springer N.M."/>
            <person name="Sun Q."/>
            <person name="Wang H."/>
            <person name="Waterman M."/>
            <person name="Westerman R."/>
            <person name="Wolfgruber T.K."/>
            <person name="Yang L."/>
            <person name="Yu Y."/>
            <person name="Zhang L."/>
            <person name="Zhou S."/>
            <person name="Zhu Q."/>
            <person name="Bennetzen J.L."/>
            <person name="Dawe R.K."/>
            <person name="Jiang J."/>
            <person name="Jiang N."/>
            <person name="Presting G.G."/>
            <person name="Wessler S.R."/>
            <person name="Aluru S."/>
            <person name="Martienssen R.A."/>
            <person name="Clifton S.W."/>
            <person name="McCombie W.R."/>
            <person name="Wing R.A."/>
            <person name="Wilson R.K."/>
        </authorList>
    </citation>
    <scope>NUCLEOTIDE SEQUENCE [LARGE SCALE GENOMIC DNA]</scope>
    <source>
        <strain evidence="11">cv. B73</strain>
    </source>
</reference>
<dbReference type="InterPro" id="IPR006671">
    <property type="entry name" value="Cyclin_N"/>
</dbReference>
<feature type="domain" description="Cyclin-like" evidence="7">
    <location>
        <begin position="298"/>
        <end position="382"/>
    </location>
</feature>
<dbReference type="GO" id="GO:0044772">
    <property type="term" value="P:mitotic cell cycle phase transition"/>
    <property type="evidence" value="ECO:0007669"/>
    <property type="project" value="InterPro"/>
</dbReference>
<comment type="similarity">
    <text evidence="1">Belongs to the cyclin family. Cyclin AB subfamily.</text>
</comment>
<dbReference type="InterPro" id="IPR036915">
    <property type="entry name" value="Cyclin-like_sf"/>
</dbReference>
<dbReference type="Pfam" id="PF00134">
    <property type="entry name" value="Cyclin_N"/>
    <property type="match status" value="1"/>
</dbReference>
<dbReference type="InterPro" id="IPR039361">
    <property type="entry name" value="Cyclin"/>
</dbReference>
<proteinExistence type="evidence at transcript level"/>
<evidence type="ECO:0000256" key="4">
    <source>
        <dbReference type="ARBA" id="ARBA00023306"/>
    </source>
</evidence>
<keyword evidence="2" id="KW-0132">Cell division</keyword>
<evidence type="ECO:0000256" key="1">
    <source>
        <dbReference type="ARBA" id="ARBA00006955"/>
    </source>
</evidence>
<keyword evidence="11" id="KW-1185">Reference proteome</keyword>
<dbReference type="CDD" id="cd20562">
    <property type="entry name" value="CYCLIN_AtCycA_like_rpt1"/>
    <property type="match status" value="1"/>
</dbReference>
<dbReference type="InterPro" id="IPR004367">
    <property type="entry name" value="Cyclin_C-dom"/>
</dbReference>
<dbReference type="EMBL" id="BT083599">
    <property type="protein sequence ID" value="ACR33952.1"/>
    <property type="molecule type" value="mRNA"/>
</dbReference>
<feature type="compositionally biased region" description="Low complexity" evidence="6">
    <location>
        <begin position="23"/>
        <end position="35"/>
    </location>
</feature>
<reference evidence="10" key="3">
    <citation type="submission" date="2019-07" db="EMBL/GenBank/DDBJ databases">
        <authorList>
            <person name="Seetharam A."/>
            <person name="Woodhouse M."/>
            <person name="Cannon E."/>
        </authorList>
    </citation>
    <scope>NUCLEOTIDE SEQUENCE [LARGE SCALE GENOMIC DNA]</scope>
    <source>
        <strain evidence="10">cv. B73</strain>
    </source>
</reference>
<reference evidence="9" key="1">
    <citation type="journal article" date="2009" name="PLoS Genet.">
        <title>Sequencing, mapping, and analysis of 27,455 maize full-length cDNAs.</title>
        <authorList>
            <person name="Soderlund C."/>
            <person name="Descour A."/>
            <person name="Kudrna D."/>
            <person name="Bomhoff M."/>
            <person name="Boyd L."/>
            <person name="Currie J."/>
            <person name="Angelova A."/>
            <person name="Collura K."/>
            <person name="Wissotski M."/>
            <person name="Ashley E."/>
            <person name="Morrow D."/>
            <person name="Fernandes J."/>
            <person name="Walbot V."/>
            <person name="Yu Y."/>
        </authorList>
    </citation>
    <scope>NUCLEOTIDE SEQUENCE</scope>
    <source>
        <strain evidence="9">B73</strain>
    </source>
</reference>
<dbReference type="GO" id="GO:0051301">
    <property type="term" value="P:cell division"/>
    <property type="evidence" value="ECO:0007669"/>
    <property type="project" value="UniProtKB-KW"/>
</dbReference>
<dbReference type="ExpressionAtlas" id="C4IYF2">
    <property type="expression patterns" value="baseline and differential"/>
</dbReference>